<keyword evidence="6" id="KW-0175">Coiled coil</keyword>
<dbReference type="InterPro" id="IPR005467">
    <property type="entry name" value="His_kinase_dom"/>
</dbReference>
<dbReference type="SUPFAM" id="SSF47384">
    <property type="entry name" value="Homodimeric domain of signal transducing histidine kinase"/>
    <property type="match status" value="1"/>
</dbReference>
<dbReference type="Pfam" id="PF02518">
    <property type="entry name" value="HATPase_c"/>
    <property type="match status" value="1"/>
</dbReference>
<dbReference type="SMART" id="SM00387">
    <property type="entry name" value="HATPase_c"/>
    <property type="match status" value="1"/>
</dbReference>
<organism evidence="9 10">
    <name type="scientific">Dawidia soli</name>
    <dbReference type="NCBI Taxonomy" id="2782352"/>
    <lineage>
        <taxon>Bacteria</taxon>
        <taxon>Pseudomonadati</taxon>
        <taxon>Bacteroidota</taxon>
        <taxon>Cytophagia</taxon>
        <taxon>Cytophagales</taxon>
        <taxon>Chryseotaleaceae</taxon>
        <taxon>Dawidia</taxon>
    </lineage>
</organism>
<evidence type="ECO:0000256" key="5">
    <source>
        <dbReference type="ARBA" id="ARBA00022777"/>
    </source>
</evidence>
<evidence type="ECO:0000256" key="1">
    <source>
        <dbReference type="ARBA" id="ARBA00000085"/>
    </source>
</evidence>
<dbReference type="EC" id="2.7.13.3" evidence="2"/>
<dbReference type="InterPro" id="IPR003594">
    <property type="entry name" value="HATPase_dom"/>
</dbReference>
<dbReference type="GO" id="GO:0000155">
    <property type="term" value="F:phosphorelay sensor kinase activity"/>
    <property type="evidence" value="ECO:0007669"/>
    <property type="project" value="InterPro"/>
</dbReference>
<feature type="domain" description="Histidine kinase" evidence="8">
    <location>
        <begin position="305"/>
        <end position="517"/>
    </location>
</feature>
<dbReference type="SUPFAM" id="SSF55874">
    <property type="entry name" value="ATPase domain of HSP90 chaperone/DNA topoisomerase II/histidine kinase"/>
    <property type="match status" value="1"/>
</dbReference>
<comment type="caution">
    <text evidence="9">The sequence shown here is derived from an EMBL/GenBank/DDBJ whole genome shotgun (WGS) entry which is preliminary data.</text>
</comment>
<evidence type="ECO:0000256" key="6">
    <source>
        <dbReference type="SAM" id="Coils"/>
    </source>
</evidence>
<dbReference type="AlphaFoldDB" id="A0AAP2DCN4"/>
<feature type="transmembrane region" description="Helical" evidence="7">
    <location>
        <begin position="114"/>
        <end position="132"/>
    </location>
</feature>
<dbReference type="InterPro" id="IPR036097">
    <property type="entry name" value="HisK_dim/P_sf"/>
</dbReference>
<name>A0AAP2DCN4_9BACT</name>
<feature type="transmembrane region" description="Helical" evidence="7">
    <location>
        <begin position="137"/>
        <end position="157"/>
    </location>
</feature>
<dbReference type="InterPro" id="IPR052162">
    <property type="entry name" value="Sensor_kinase/Photoreceptor"/>
</dbReference>
<keyword evidence="7" id="KW-0812">Transmembrane</keyword>
<dbReference type="Gene3D" id="3.30.565.10">
    <property type="entry name" value="Histidine kinase-like ATPase, C-terminal domain"/>
    <property type="match status" value="1"/>
</dbReference>
<reference evidence="9 10" key="1">
    <citation type="submission" date="2021-05" db="EMBL/GenBank/DDBJ databases">
        <title>A Polyphasic approach of four new species of the genus Ohtaekwangia: Ohtaekwangia histidinii sp. nov., Ohtaekwangia cretensis sp. nov., Ohtaekwangia indiensis sp. nov., Ohtaekwangia reichenbachii sp. nov. from diverse environment.</title>
        <authorList>
            <person name="Octaviana S."/>
        </authorList>
    </citation>
    <scope>NUCLEOTIDE SEQUENCE [LARGE SCALE GENOMIC DNA]</scope>
    <source>
        <strain evidence="9 10">PWU37</strain>
    </source>
</reference>
<keyword evidence="4" id="KW-0808">Transferase</keyword>
<protein>
    <recommendedName>
        <fullName evidence="2">histidine kinase</fullName>
        <ecNumber evidence="2">2.7.13.3</ecNumber>
    </recommendedName>
</protein>
<gene>
    <name evidence="9" type="ORF">KK078_10155</name>
</gene>
<dbReference type="Gene3D" id="1.10.287.130">
    <property type="match status" value="1"/>
</dbReference>
<feature type="transmembrane region" description="Helical" evidence="7">
    <location>
        <begin position="84"/>
        <end position="102"/>
    </location>
</feature>
<keyword evidence="7" id="KW-1133">Transmembrane helix</keyword>
<evidence type="ECO:0000313" key="9">
    <source>
        <dbReference type="EMBL" id="MBT1686922.1"/>
    </source>
</evidence>
<keyword evidence="7" id="KW-0472">Membrane</keyword>
<feature type="coiled-coil region" evidence="6">
    <location>
        <begin position="199"/>
        <end position="284"/>
    </location>
</feature>
<feature type="transmembrane region" description="Helical" evidence="7">
    <location>
        <begin position="21"/>
        <end position="48"/>
    </location>
</feature>
<feature type="transmembrane region" description="Helical" evidence="7">
    <location>
        <begin position="177"/>
        <end position="197"/>
    </location>
</feature>
<proteinExistence type="predicted"/>
<sequence length="517" mass="59133">MRSSVRNNFIQTGVTADMPTLHARAIILTNIIALISAILATVYLVYILPSGWTFSSKVLSITIVVLCSVPILNRARQVHVARVLLAIAIPLASLVILFLHRVQHPDLYDYYRSPGIYAVLMATSIIPALIFLRSEKLVMFACMMVHALIFATVDIFLRYFSNLHALPTAKQYIADNLSLLVSYILLTSCVLSLKSVLDRFEARNELLIARLNLKNLELEASNRELHELNKNIETQNEEIQAQSEELIQSQESLILASNEIERQKTALQEQNRFLEKSLDEKSLDLLHTNQQLVQQNNELQQFSYTVSHNLRGPVASMMGLMNIHRLAHTYEEKKNIMQLIEQSALSLETIIRDLNKIIDIRHDKFSALEDVRFQDELDLIQQSLKSFLRENDVQVDARFMCERIVSIKAYVNSILYNLVSNAIQYRSPDRKPFVRISSRETAEYTVLEVADNGLGIDLTRFGGDLFKLYKRFHTHTEGKGLGLYLVRQQVEKLNGRIEVESVPDEGATFRVFFPVRK</sequence>
<dbReference type="RefSeq" id="WP_254090158.1">
    <property type="nucleotide sequence ID" value="NZ_JAHESC010000012.1"/>
</dbReference>
<evidence type="ECO:0000256" key="4">
    <source>
        <dbReference type="ARBA" id="ARBA00022679"/>
    </source>
</evidence>
<dbReference type="InterPro" id="IPR036890">
    <property type="entry name" value="HATPase_C_sf"/>
</dbReference>
<evidence type="ECO:0000256" key="3">
    <source>
        <dbReference type="ARBA" id="ARBA00022553"/>
    </source>
</evidence>
<feature type="transmembrane region" description="Helical" evidence="7">
    <location>
        <begin position="54"/>
        <end position="72"/>
    </location>
</feature>
<dbReference type="PANTHER" id="PTHR43304">
    <property type="entry name" value="PHYTOCHROME-LIKE PROTEIN CPH1"/>
    <property type="match status" value="1"/>
</dbReference>
<comment type="catalytic activity">
    <reaction evidence="1">
        <text>ATP + protein L-histidine = ADP + protein N-phospho-L-histidine.</text>
        <dbReference type="EC" id="2.7.13.3"/>
    </reaction>
</comment>
<accession>A0AAP2DCN4</accession>
<dbReference type="PANTHER" id="PTHR43304:SF1">
    <property type="entry name" value="PAC DOMAIN-CONTAINING PROTEIN"/>
    <property type="match status" value="1"/>
</dbReference>
<dbReference type="Proteomes" id="UP001319180">
    <property type="component" value="Unassembled WGS sequence"/>
</dbReference>
<dbReference type="PROSITE" id="PS50109">
    <property type="entry name" value="HIS_KIN"/>
    <property type="match status" value="1"/>
</dbReference>
<dbReference type="PRINTS" id="PR00344">
    <property type="entry name" value="BCTRLSENSOR"/>
</dbReference>
<dbReference type="EMBL" id="JAHESC010000012">
    <property type="protein sequence ID" value="MBT1686922.1"/>
    <property type="molecule type" value="Genomic_DNA"/>
</dbReference>
<keyword evidence="10" id="KW-1185">Reference proteome</keyword>
<keyword evidence="3" id="KW-0597">Phosphoprotein</keyword>
<evidence type="ECO:0000259" key="8">
    <source>
        <dbReference type="PROSITE" id="PS50109"/>
    </source>
</evidence>
<keyword evidence="5 9" id="KW-0418">Kinase</keyword>
<evidence type="ECO:0000313" key="10">
    <source>
        <dbReference type="Proteomes" id="UP001319180"/>
    </source>
</evidence>
<evidence type="ECO:0000256" key="7">
    <source>
        <dbReference type="SAM" id="Phobius"/>
    </source>
</evidence>
<evidence type="ECO:0000256" key="2">
    <source>
        <dbReference type="ARBA" id="ARBA00012438"/>
    </source>
</evidence>
<dbReference type="InterPro" id="IPR004358">
    <property type="entry name" value="Sig_transdc_His_kin-like_C"/>
</dbReference>